<feature type="transmembrane region" description="Helical" evidence="1">
    <location>
        <begin position="18"/>
        <end position="36"/>
    </location>
</feature>
<reference evidence="2 3" key="1">
    <citation type="submission" date="2017-06" db="EMBL/GenBank/DDBJ databases">
        <title>Celeribacter sp. TSPH2 complete genome sequence.</title>
        <authorList>
            <person name="Woo J.-H."/>
            <person name="Kim H.-S."/>
        </authorList>
    </citation>
    <scope>NUCLEOTIDE SEQUENCE [LARGE SCALE GENOMIC DNA]</scope>
    <source>
        <strain evidence="2 3">TSPH2</strain>
    </source>
</reference>
<keyword evidence="1" id="KW-1133">Transmembrane helix</keyword>
<keyword evidence="1" id="KW-0472">Membrane</keyword>
<proteinExistence type="predicted"/>
<organism evidence="2 3">
    <name type="scientific">Celeribacter ethanolicus</name>
    <dbReference type="NCBI Taxonomy" id="1758178"/>
    <lineage>
        <taxon>Bacteria</taxon>
        <taxon>Pseudomonadati</taxon>
        <taxon>Pseudomonadota</taxon>
        <taxon>Alphaproteobacteria</taxon>
        <taxon>Rhodobacterales</taxon>
        <taxon>Roseobacteraceae</taxon>
        <taxon>Celeribacter</taxon>
    </lineage>
</organism>
<evidence type="ECO:0008006" key="4">
    <source>
        <dbReference type="Google" id="ProtNLM"/>
    </source>
</evidence>
<feature type="transmembrane region" description="Helical" evidence="1">
    <location>
        <begin position="135"/>
        <end position="154"/>
    </location>
</feature>
<dbReference type="InterPro" id="IPR009339">
    <property type="entry name" value="DUF998"/>
</dbReference>
<dbReference type="STRING" id="1758178.GCA_001550095_00205"/>
<feature type="transmembrane region" description="Helical" evidence="1">
    <location>
        <begin position="86"/>
        <end position="105"/>
    </location>
</feature>
<dbReference type="OrthoDB" id="9803163at2"/>
<dbReference type="EMBL" id="CP022196">
    <property type="protein sequence ID" value="ATG47479.1"/>
    <property type="molecule type" value="Genomic_DNA"/>
</dbReference>
<protein>
    <recommendedName>
        <fullName evidence="4">DUF998 domain-containing protein</fullName>
    </recommendedName>
</protein>
<dbReference type="KEGG" id="ceh:CEW89_07780"/>
<dbReference type="Pfam" id="PF06197">
    <property type="entry name" value="DUF998"/>
    <property type="match status" value="1"/>
</dbReference>
<feature type="transmembrane region" description="Helical" evidence="1">
    <location>
        <begin position="166"/>
        <end position="191"/>
    </location>
</feature>
<evidence type="ECO:0000313" key="3">
    <source>
        <dbReference type="Proteomes" id="UP000217935"/>
    </source>
</evidence>
<sequence>MGDDSDPHVMSFYRVRQALGVIALFLPAVLIVGGMGLEHALRDSVSNFFFSPLREVFTGSLAAIGVFLIAYKGYPRRSDETFSDQVLASVAGMSALLVAFFPSLADCIPPEGMAQCMPPEETVTQKLIGVGGSSWVHNISALVFFLCLVVFCLVQFPKTESRVRPYIYKACGYGILVALAGIAGAFAMARWGGAEAFVAAHNLVFWGEAVGIWIFALAWLTKGKADQAALNLLRRAVASEK</sequence>
<gene>
    <name evidence="2" type="ORF">CEW89_07780</name>
</gene>
<evidence type="ECO:0000256" key="1">
    <source>
        <dbReference type="SAM" id="Phobius"/>
    </source>
</evidence>
<accession>A0A291GAP4</accession>
<dbReference type="RefSeq" id="WP_096805497.1">
    <property type="nucleotide sequence ID" value="NZ_CP022196.1"/>
</dbReference>
<evidence type="ECO:0000313" key="2">
    <source>
        <dbReference type="EMBL" id="ATG47479.1"/>
    </source>
</evidence>
<feature type="transmembrane region" description="Helical" evidence="1">
    <location>
        <begin position="56"/>
        <end position="74"/>
    </location>
</feature>
<keyword evidence="3" id="KW-1185">Reference proteome</keyword>
<keyword evidence="1" id="KW-0812">Transmembrane</keyword>
<name>A0A291GAP4_9RHOB</name>
<dbReference type="AlphaFoldDB" id="A0A291GAP4"/>
<feature type="transmembrane region" description="Helical" evidence="1">
    <location>
        <begin position="203"/>
        <end position="220"/>
    </location>
</feature>
<dbReference type="Proteomes" id="UP000217935">
    <property type="component" value="Chromosome"/>
</dbReference>